<proteinExistence type="inferred from homology"/>
<comment type="caution">
    <text evidence="7">The sequence shown here is derived from an EMBL/GenBank/DDBJ whole genome shotgun (WGS) entry which is preliminary data.</text>
</comment>
<feature type="domain" description="Methyl-accepting transducer" evidence="5">
    <location>
        <begin position="398"/>
        <end position="641"/>
    </location>
</feature>
<dbReference type="GO" id="GO:0016020">
    <property type="term" value="C:membrane"/>
    <property type="evidence" value="ECO:0007669"/>
    <property type="project" value="InterPro"/>
</dbReference>
<evidence type="ECO:0000256" key="1">
    <source>
        <dbReference type="ARBA" id="ARBA00023224"/>
    </source>
</evidence>
<dbReference type="Gene3D" id="3.30.450.20">
    <property type="entry name" value="PAS domain"/>
    <property type="match status" value="1"/>
</dbReference>
<feature type="transmembrane region" description="Helical" evidence="4">
    <location>
        <begin position="21"/>
        <end position="42"/>
    </location>
</feature>
<evidence type="ECO:0000259" key="6">
    <source>
        <dbReference type="PROSITE" id="PS50885"/>
    </source>
</evidence>
<dbReference type="CDD" id="cd18773">
    <property type="entry name" value="PDC1_HK_sensor"/>
    <property type="match status" value="1"/>
</dbReference>
<evidence type="ECO:0000259" key="5">
    <source>
        <dbReference type="PROSITE" id="PS50111"/>
    </source>
</evidence>
<keyword evidence="8" id="KW-1185">Reference proteome</keyword>
<evidence type="ECO:0000313" key="8">
    <source>
        <dbReference type="Proteomes" id="UP000191554"/>
    </source>
</evidence>
<dbReference type="PROSITE" id="PS50111">
    <property type="entry name" value="CHEMOTAXIS_TRANSDUC_2"/>
    <property type="match status" value="1"/>
</dbReference>
<protein>
    <submittedName>
        <fullName evidence="7">Methyl-accepting chemotaxis protein McpA</fullName>
    </submittedName>
</protein>
<evidence type="ECO:0000256" key="3">
    <source>
        <dbReference type="PROSITE-ProRule" id="PRU00284"/>
    </source>
</evidence>
<dbReference type="PANTHER" id="PTHR32089">
    <property type="entry name" value="METHYL-ACCEPTING CHEMOTAXIS PROTEIN MCPB"/>
    <property type="match status" value="1"/>
</dbReference>
<dbReference type="STRING" id="48256.CLHUN_18340"/>
<dbReference type="AlphaFoldDB" id="A0A1V4SK80"/>
<comment type="similarity">
    <text evidence="2">Belongs to the methyl-accepting chemotaxis (MCP) protein family.</text>
</comment>
<dbReference type="PROSITE" id="PS50885">
    <property type="entry name" value="HAMP"/>
    <property type="match status" value="1"/>
</dbReference>
<keyword evidence="4" id="KW-0812">Transmembrane</keyword>
<keyword evidence="4" id="KW-0472">Membrane</keyword>
<dbReference type="Gene3D" id="1.10.287.950">
    <property type="entry name" value="Methyl-accepting chemotaxis protein"/>
    <property type="match status" value="1"/>
</dbReference>
<feature type="domain" description="HAMP" evidence="6">
    <location>
        <begin position="325"/>
        <end position="379"/>
    </location>
</feature>
<dbReference type="Proteomes" id="UP000191554">
    <property type="component" value="Unassembled WGS sequence"/>
</dbReference>
<dbReference type="Pfam" id="PF00015">
    <property type="entry name" value="MCPsignal"/>
    <property type="match status" value="1"/>
</dbReference>
<evidence type="ECO:0000256" key="4">
    <source>
        <dbReference type="SAM" id="Phobius"/>
    </source>
</evidence>
<reference evidence="7 8" key="1">
    <citation type="submission" date="2017-03" db="EMBL/GenBank/DDBJ databases">
        <title>Genome sequence of Clostridium hungatei DSM 14427.</title>
        <authorList>
            <person name="Poehlein A."/>
            <person name="Daniel R."/>
        </authorList>
    </citation>
    <scope>NUCLEOTIDE SEQUENCE [LARGE SCALE GENOMIC DNA]</scope>
    <source>
        <strain evidence="7 8">DSM 14427</strain>
    </source>
</reference>
<name>A0A1V4SK80_RUMHU</name>
<feature type="transmembrane region" description="Helical" evidence="4">
    <location>
        <begin position="301"/>
        <end position="323"/>
    </location>
</feature>
<gene>
    <name evidence="7" type="primary">mcpA_3</name>
    <name evidence="7" type="ORF">CLHUN_18340</name>
</gene>
<evidence type="ECO:0000256" key="2">
    <source>
        <dbReference type="ARBA" id="ARBA00029447"/>
    </source>
</evidence>
<dbReference type="PANTHER" id="PTHR32089:SF112">
    <property type="entry name" value="LYSOZYME-LIKE PROTEIN-RELATED"/>
    <property type="match status" value="1"/>
</dbReference>
<dbReference type="SMART" id="SM00304">
    <property type="entry name" value="HAMP"/>
    <property type="match status" value="1"/>
</dbReference>
<keyword evidence="4" id="KW-1133">Transmembrane helix</keyword>
<dbReference type="Gene3D" id="6.10.340.10">
    <property type="match status" value="1"/>
</dbReference>
<evidence type="ECO:0000313" key="7">
    <source>
        <dbReference type="EMBL" id="OPX44280.1"/>
    </source>
</evidence>
<dbReference type="OrthoDB" id="13222at2"/>
<dbReference type="SMART" id="SM00283">
    <property type="entry name" value="MA"/>
    <property type="match status" value="1"/>
</dbReference>
<accession>A0A1V4SK80</accession>
<keyword evidence="1 3" id="KW-0807">Transducer</keyword>
<organism evidence="7 8">
    <name type="scientific">Ruminiclostridium hungatei</name>
    <name type="common">Clostridium hungatei</name>
    <dbReference type="NCBI Taxonomy" id="48256"/>
    <lineage>
        <taxon>Bacteria</taxon>
        <taxon>Bacillati</taxon>
        <taxon>Bacillota</taxon>
        <taxon>Clostridia</taxon>
        <taxon>Eubacteriales</taxon>
        <taxon>Oscillospiraceae</taxon>
        <taxon>Ruminiclostridium</taxon>
    </lineage>
</organism>
<sequence>MDIAKTIKKITVKKNSLRTQLMLVLILTALVPIIAIGASTYITTIGKLTDLSLNTLKTNSINIRNNIDVKINSIDSIIKGVSSQPDFLVALEMVNNARGLDNEVYSNVQLSMKNAVEGSSRLVSAMYLCDGSGRIIAAGARDYKLFKDKSFYDPKLFEELKKLNKDGVTVGDPVYSQELKKLVIPVSKPVRSLAAFAGSITALVDYNGFFDFISKEDTENEIIILDEAKKIIFHQDREKLNTIIEDEGLNRYLSDKTAARPVTYDDENVRKVMYANESGLTYWSVCAQTEYSAVMSPVRQYIAVILIVMLATLFITLLVAILYSKHISRPVVELTRQMKKIQEGCLDIELNGSKTGIEEINSLRDNFYNMAENLKRLIRDIGSASGEIGGMSGVMVEAASSSIEQSENTGIAVARINENIKKQADDTNCAAKGIESLAGQIATSRELSHNIYSYLGLLNKSTENGKTQIDILDATSERNLKNTTLMEEVIVQLQGQMKQINTITATIQNIAKQTHLLSLNATIEASRAGEAGKGFSVVAQEIKGLSEQTNIQAGSIRNMLDSIVKNTLLLTDSFREVSEGTDSQNKSVTGTKHSFAEIAGYIENINAQMRHINDYLQEMDSQKDNLVQLVNHINMTAAEIADGSNQVGLYMDEQIASVNNLHRDSNLFSNLATQLEKSVSIFKM</sequence>
<dbReference type="SUPFAM" id="SSF58104">
    <property type="entry name" value="Methyl-accepting chemotaxis protein (MCP) signaling domain"/>
    <property type="match status" value="1"/>
</dbReference>
<dbReference type="InterPro" id="IPR003660">
    <property type="entry name" value="HAMP_dom"/>
</dbReference>
<dbReference type="CDD" id="cd06225">
    <property type="entry name" value="HAMP"/>
    <property type="match status" value="1"/>
</dbReference>
<dbReference type="EMBL" id="MZGX01000010">
    <property type="protein sequence ID" value="OPX44280.1"/>
    <property type="molecule type" value="Genomic_DNA"/>
</dbReference>
<dbReference type="GO" id="GO:0007165">
    <property type="term" value="P:signal transduction"/>
    <property type="evidence" value="ECO:0007669"/>
    <property type="project" value="UniProtKB-KW"/>
</dbReference>
<dbReference type="InterPro" id="IPR004089">
    <property type="entry name" value="MCPsignal_dom"/>
</dbReference>
<dbReference type="RefSeq" id="WP_080064276.1">
    <property type="nucleotide sequence ID" value="NZ_MZGX01000010.1"/>
</dbReference>